<organism evidence="1 2">
    <name type="scientific">Nocardia amamiensis</name>
    <dbReference type="NCBI Taxonomy" id="404578"/>
    <lineage>
        <taxon>Bacteria</taxon>
        <taxon>Bacillati</taxon>
        <taxon>Actinomycetota</taxon>
        <taxon>Actinomycetes</taxon>
        <taxon>Mycobacteriales</taxon>
        <taxon>Nocardiaceae</taxon>
        <taxon>Nocardia</taxon>
    </lineage>
</organism>
<proteinExistence type="predicted"/>
<evidence type="ECO:0000313" key="2">
    <source>
        <dbReference type="Proteomes" id="UP000702209"/>
    </source>
</evidence>
<dbReference type="RefSeq" id="WP_195133490.1">
    <property type="nucleotide sequence ID" value="NZ_JADLQX010000040.1"/>
</dbReference>
<name>A0ABS0D0D3_9NOCA</name>
<sequence length="61" mass="6787">MANQHRYPVRGLRGIPQDTWDALERAARDAGSDRSTVVHALIQRWLDDPIAVLPDGPAIRA</sequence>
<dbReference type="EMBL" id="JADLQX010000040">
    <property type="protein sequence ID" value="MBF6302302.1"/>
    <property type="molecule type" value="Genomic_DNA"/>
</dbReference>
<evidence type="ECO:0008006" key="3">
    <source>
        <dbReference type="Google" id="ProtNLM"/>
    </source>
</evidence>
<gene>
    <name evidence="1" type="ORF">IU459_32885</name>
</gene>
<keyword evidence="2" id="KW-1185">Reference proteome</keyword>
<evidence type="ECO:0000313" key="1">
    <source>
        <dbReference type="EMBL" id="MBF6302302.1"/>
    </source>
</evidence>
<comment type="caution">
    <text evidence="1">The sequence shown here is derived from an EMBL/GenBank/DDBJ whole genome shotgun (WGS) entry which is preliminary data.</text>
</comment>
<accession>A0ABS0D0D3</accession>
<dbReference type="Proteomes" id="UP000702209">
    <property type="component" value="Unassembled WGS sequence"/>
</dbReference>
<protein>
    <recommendedName>
        <fullName evidence="3">Ribbon-helix-helix protein CopG domain-containing protein</fullName>
    </recommendedName>
</protein>
<reference evidence="1 2" key="1">
    <citation type="submission" date="2020-10" db="EMBL/GenBank/DDBJ databases">
        <title>Identification of Nocardia species via Next-generation sequencing and recognition of intraspecies genetic diversity.</title>
        <authorList>
            <person name="Li P."/>
            <person name="Li P."/>
            <person name="Lu B."/>
        </authorList>
    </citation>
    <scope>NUCLEOTIDE SEQUENCE [LARGE SCALE GENOMIC DNA]</scope>
    <source>
        <strain evidence="1 2">BJ06-0157</strain>
    </source>
</reference>